<dbReference type="PIRSF" id="PIRSF006066">
    <property type="entry name" value="HI0050"/>
    <property type="match status" value="1"/>
</dbReference>
<dbReference type="Proteomes" id="UP001378188">
    <property type="component" value="Unassembled WGS sequence"/>
</dbReference>
<evidence type="ECO:0000256" key="2">
    <source>
        <dbReference type="ARBA" id="ARBA00022475"/>
    </source>
</evidence>
<organism evidence="9 10">
    <name type="scientific">Microbaculum marinum</name>
    <dbReference type="NCBI Taxonomy" id="1764581"/>
    <lineage>
        <taxon>Bacteria</taxon>
        <taxon>Pseudomonadati</taxon>
        <taxon>Pseudomonadota</taxon>
        <taxon>Alphaproteobacteria</taxon>
        <taxon>Hyphomicrobiales</taxon>
        <taxon>Tepidamorphaceae</taxon>
        <taxon>Microbaculum</taxon>
    </lineage>
</organism>
<dbReference type="PANTHER" id="PTHR33362">
    <property type="entry name" value="SIALIC ACID TRAP TRANSPORTER PERMEASE PROTEIN SIAT-RELATED"/>
    <property type="match status" value="1"/>
</dbReference>
<dbReference type="NCBIfam" id="TIGR00786">
    <property type="entry name" value="dctM"/>
    <property type="match status" value="1"/>
</dbReference>
<comment type="subcellular location">
    <subcellularLocation>
        <location evidence="1 7">Cell inner membrane</location>
        <topology evidence="1 7">Multi-pass membrane protein</topology>
    </subcellularLocation>
</comment>
<comment type="caution">
    <text evidence="9">The sequence shown here is derived from an EMBL/GenBank/DDBJ whole genome shotgun (WGS) entry which is preliminary data.</text>
</comment>
<protein>
    <recommendedName>
        <fullName evidence="7">TRAP transporter large permease protein</fullName>
    </recommendedName>
</protein>
<dbReference type="RefSeq" id="WP_340328447.1">
    <property type="nucleotide sequence ID" value="NZ_JAZHOF010000002.1"/>
</dbReference>
<feature type="domain" description="TRAP C4-dicarboxylate transport system permease DctM subunit" evidence="8">
    <location>
        <begin position="5"/>
        <end position="414"/>
    </location>
</feature>
<feature type="transmembrane region" description="Helical" evidence="7">
    <location>
        <begin position="394"/>
        <end position="412"/>
    </location>
</feature>
<dbReference type="GO" id="GO:0005886">
    <property type="term" value="C:plasma membrane"/>
    <property type="evidence" value="ECO:0007669"/>
    <property type="project" value="UniProtKB-SubCell"/>
</dbReference>
<reference evidence="9 10" key="1">
    <citation type="submission" date="2024-02" db="EMBL/GenBank/DDBJ databases">
        <title>Genome analysis and characterization of Microbaculum marinisediminis sp. nov., isolated from marine sediment.</title>
        <authorList>
            <person name="Du Z.-J."/>
            <person name="Ye Y.-Q."/>
            <person name="Zhang Z.-R."/>
            <person name="Yuan S.-M."/>
            <person name="Zhang X.-Y."/>
        </authorList>
    </citation>
    <scope>NUCLEOTIDE SEQUENCE [LARGE SCALE GENOMIC DNA]</scope>
    <source>
        <strain evidence="9 10">SDUM1044001</strain>
    </source>
</reference>
<feature type="transmembrane region" description="Helical" evidence="7">
    <location>
        <begin position="311"/>
        <end position="328"/>
    </location>
</feature>
<dbReference type="InterPro" id="IPR004681">
    <property type="entry name" value="TRAP_DctM"/>
</dbReference>
<keyword evidence="4 7" id="KW-0812">Transmembrane</keyword>
<name>A0AAW9RT38_9HYPH</name>
<evidence type="ECO:0000259" key="8">
    <source>
        <dbReference type="Pfam" id="PF06808"/>
    </source>
</evidence>
<feature type="transmembrane region" description="Helical" evidence="7">
    <location>
        <begin position="239"/>
        <end position="257"/>
    </location>
</feature>
<comment type="similarity">
    <text evidence="7">Belongs to the TRAP transporter large permease family.</text>
</comment>
<feature type="transmembrane region" description="Helical" evidence="7">
    <location>
        <begin position="42"/>
        <end position="65"/>
    </location>
</feature>
<accession>A0AAW9RT38</accession>
<gene>
    <name evidence="9" type="ORF">V3328_04410</name>
</gene>
<feature type="transmembrane region" description="Helical" evidence="7">
    <location>
        <begin position="210"/>
        <end position="233"/>
    </location>
</feature>
<sequence length="426" mass="45176">MTMFFGSFALFILLGVPIALSLGIACMALLWASDNFHLMSAFPRYMAAGLDQFLLLSIPLFVLTGSLMSRGRITERIVLFAQALVGRVPGGLSMVSVTTCMFFGSAATATSEAAAVGSVMIPAMDRSGYPRDYAAALVAVASVMGSIIPPAISMIIFGALTGTSIASLFLAGIAPGVMIGVGLMGYAYWQAIRHRYPVSEPMAWGDRLRAVAGAFPAAMLPVIILGGILSGIFTPTESAGVAVIYALFLSGVVYRHLTFRDIYDSLWETAFLTAGIMIVVAMANMVSFVFAIEGVADGIARTMLGISENKFVLLLLINVVLLLLGMFLEPISIMILILPVLTLVGSNIGIDPVHLGAIVVLNVVIGLVTPPVGLCLFITSAISHVRIEDISRKALPMIGICLAVLAIVTYVPEIPLFLPSLYDTYR</sequence>
<evidence type="ECO:0000256" key="1">
    <source>
        <dbReference type="ARBA" id="ARBA00004429"/>
    </source>
</evidence>
<dbReference type="InterPro" id="IPR010656">
    <property type="entry name" value="DctM"/>
</dbReference>
<evidence type="ECO:0000256" key="4">
    <source>
        <dbReference type="ARBA" id="ARBA00022692"/>
    </source>
</evidence>
<keyword evidence="10" id="KW-1185">Reference proteome</keyword>
<dbReference type="EMBL" id="JAZHOF010000002">
    <property type="protein sequence ID" value="MEJ8570701.1"/>
    <property type="molecule type" value="Genomic_DNA"/>
</dbReference>
<evidence type="ECO:0000313" key="10">
    <source>
        <dbReference type="Proteomes" id="UP001378188"/>
    </source>
</evidence>
<keyword evidence="6 7" id="KW-0472">Membrane</keyword>
<keyword evidence="3 7" id="KW-0997">Cell inner membrane</keyword>
<comment type="caution">
    <text evidence="7">Lacks conserved residue(s) required for the propagation of feature annotation.</text>
</comment>
<evidence type="ECO:0000256" key="5">
    <source>
        <dbReference type="ARBA" id="ARBA00022989"/>
    </source>
</evidence>
<evidence type="ECO:0000313" key="9">
    <source>
        <dbReference type="EMBL" id="MEJ8570701.1"/>
    </source>
</evidence>
<evidence type="ECO:0000256" key="7">
    <source>
        <dbReference type="RuleBase" id="RU369079"/>
    </source>
</evidence>
<dbReference type="PANTHER" id="PTHR33362:SF2">
    <property type="entry name" value="TRAP TRANSPORTER LARGE PERMEASE PROTEIN"/>
    <property type="match status" value="1"/>
</dbReference>
<dbReference type="Pfam" id="PF06808">
    <property type="entry name" value="DctM"/>
    <property type="match status" value="1"/>
</dbReference>
<keyword evidence="7" id="KW-0813">Transport</keyword>
<keyword evidence="5 7" id="KW-1133">Transmembrane helix</keyword>
<proteinExistence type="inferred from homology"/>
<comment type="subunit">
    <text evidence="7">The complex comprises the extracytoplasmic solute receptor protein and the two transmembrane proteins.</text>
</comment>
<evidence type="ECO:0000256" key="3">
    <source>
        <dbReference type="ARBA" id="ARBA00022519"/>
    </source>
</evidence>
<keyword evidence="2" id="KW-1003">Cell membrane</keyword>
<feature type="transmembrane region" description="Helical" evidence="7">
    <location>
        <begin position="269"/>
        <end position="291"/>
    </location>
</feature>
<feature type="transmembrane region" description="Helical" evidence="7">
    <location>
        <begin position="133"/>
        <end position="159"/>
    </location>
</feature>
<feature type="transmembrane region" description="Helical" evidence="7">
    <location>
        <begin position="356"/>
        <end position="382"/>
    </location>
</feature>
<evidence type="ECO:0000256" key="6">
    <source>
        <dbReference type="ARBA" id="ARBA00023136"/>
    </source>
</evidence>
<dbReference type="AlphaFoldDB" id="A0AAW9RT38"/>
<feature type="transmembrane region" description="Helical" evidence="7">
    <location>
        <begin position="165"/>
        <end position="189"/>
    </location>
</feature>
<dbReference type="GO" id="GO:0022857">
    <property type="term" value="F:transmembrane transporter activity"/>
    <property type="evidence" value="ECO:0007669"/>
    <property type="project" value="UniProtKB-UniRule"/>
</dbReference>
<comment type="function">
    <text evidence="7">Part of the tripartite ATP-independent periplasmic (TRAP) transport system.</text>
</comment>